<evidence type="ECO:0000256" key="1">
    <source>
        <dbReference type="ARBA" id="ARBA00022614"/>
    </source>
</evidence>
<evidence type="ECO:0000313" key="4">
    <source>
        <dbReference type="EMBL" id="GJS76799.1"/>
    </source>
</evidence>
<name>A0ABQ4YG91_9ASTR</name>
<dbReference type="InterPro" id="IPR044974">
    <property type="entry name" value="Disease_R_plants"/>
</dbReference>
<dbReference type="EMBL" id="BQNB010010402">
    <property type="protein sequence ID" value="GJS76799.1"/>
    <property type="molecule type" value="Genomic_DNA"/>
</dbReference>
<dbReference type="Gene3D" id="3.80.10.10">
    <property type="entry name" value="Ribonuclease Inhibitor"/>
    <property type="match status" value="4"/>
</dbReference>
<dbReference type="InterPro" id="IPR000157">
    <property type="entry name" value="TIR_dom"/>
</dbReference>
<protein>
    <submittedName>
        <fullName evidence="4">Toll/interleukin-1 receptor domain-containing protein</fullName>
    </submittedName>
</protein>
<dbReference type="SUPFAM" id="SSF52200">
    <property type="entry name" value="Toll/Interleukin receptor TIR domain"/>
    <property type="match status" value="1"/>
</dbReference>
<dbReference type="SMART" id="SM00255">
    <property type="entry name" value="TIR"/>
    <property type="match status" value="1"/>
</dbReference>
<keyword evidence="1" id="KW-0433">Leucine-rich repeat</keyword>
<keyword evidence="4" id="KW-0675">Receptor</keyword>
<dbReference type="InterPro" id="IPR042197">
    <property type="entry name" value="Apaf_helical"/>
</dbReference>
<dbReference type="PROSITE" id="PS50104">
    <property type="entry name" value="TIR"/>
    <property type="match status" value="1"/>
</dbReference>
<dbReference type="InterPro" id="IPR026906">
    <property type="entry name" value="LRR_5"/>
</dbReference>
<dbReference type="Proteomes" id="UP001151760">
    <property type="component" value="Unassembled WGS sequence"/>
</dbReference>
<organism evidence="4 5">
    <name type="scientific">Tanacetum coccineum</name>
    <dbReference type="NCBI Taxonomy" id="301880"/>
    <lineage>
        <taxon>Eukaryota</taxon>
        <taxon>Viridiplantae</taxon>
        <taxon>Streptophyta</taxon>
        <taxon>Embryophyta</taxon>
        <taxon>Tracheophyta</taxon>
        <taxon>Spermatophyta</taxon>
        <taxon>Magnoliopsida</taxon>
        <taxon>eudicotyledons</taxon>
        <taxon>Gunneridae</taxon>
        <taxon>Pentapetalae</taxon>
        <taxon>asterids</taxon>
        <taxon>campanulids</taxon>
        <taxon>Asterales</taxon>
        <taxon>Asteraceae</taxon>
        <taxon>Asteroideae</taxon>
        <taxon>Anthemideae</taxon>
        <taxon>Anthemidinae</taxon>
        <taxon>Tanacetum</taxon>
    </lineage>
</organism>
<comment type="caution">
    <text evidence="4">The sequence shown here is derived from an EMBL/GenBank/DDBJ whole genome shotgun (WGS) entry which is preliminary data.</text>
</comment>
<evidence type="ECO:0000313" key="5">
    <source>
        <dbReference type="Proteomes" id="UP001151760"/>
    </source>
</evidence>
<dbReference type="InterPro" id="IPR032675">
    <property type="entry name" value="LRR_dom_sf"/>
</dbReference>
<reference evidence="4" key="1">
    <citation type="journal article" date="2022" name="Int. J. Mol. Sci.">
        <title>Draft Genome of Tanacetum Coccineum: Genomic Comparison of Closely Related Tanacetum-Family Plants.</title>
        <authorList>
            <person name="Yamashiro T."/>
            <person name="Shiraishi A."/>
            <person name="Nakayama K."/>
            <person name="Satake H."/>
        </authorList>
    </citation>
    <scope>NUCLEOTIDE SEQUENCE</scope>
</reference>
<dbReference type="InterPro" id="IPR035897">
    <property type="entry name" value="Toll_tir_struct_dom_sf"/>
</dbReference>
<dbReference type="InterPro" id="IPR003591">
    <property type="entry name" value="Leu-rich_rpt_typical-subtyp"/>
</dbReference>
<dbReference type="SMART" id="SM00369">
    <property type="entry name" value="LRR_TYP"/>
    <property type="match status" value="3"/>
</dbReference>
<keyword evidence="2" id="KW-0677">Repeat</keyword>
<dbReference type="Pfam" id="PF00931">
    <property type="entry name" value="NB-ARC"/>
    <property type="match status" value="1"/>
</dbReference>
<dbReference type="PANTHER" id="PTHR11017:SF577">
    <property type="entry name" value="DISEASE RESISTANCE PROTEIN (TIR-NBS-LRR CLASS), PUTATIVE-RELATED"/>
    <property type="match status" value="1"/>
</dbReference>
<evidence type="ECO:0000256" key="2">
    <source>
        <dbReference type="ARBA" id="ARBA00022737"/>
    </source>
</evidence>
<evidence type="ECO:0000259" key="3">
    <source>
        <dbReference type="PROSITE" id="PS50104"/>
    </source>
</evidence>
<dbReference type="PRINTS" id="PR00364">
    <property type="entry name" value="DISEASERSIST"/>
</dbReference>
<sequence>MFALPWGRTPRLDSGVKANEILGFPNISHVSLVAGEGPLSVKNYASSSWCLEELVKIMECRKGFGHTAYPVFYDVEPTEVRKQSGSVGDAFAKLNKEDEAARKWREALKEASDLVGFELKSIANGHEAKFIQKIVEEISLELRFINSSIDGNLIGMDTRVNEVISFLEPGVGDVRMLGIWGMGGAGKTTLARAVFDQISFQFEGKSFVENVREESKPSLSDLKSLQKQVLSDILNDQGFTVSGVLDGKNKMKKTMRGRKVLVVLDDVDHKDQLETLAGDRNWLKPGKAGCLFSRYAFGRENPIQGYEELSGKVLQYADGLPLTIKVMGSFLCGQDESEWKDAIKRLGTIPLKKTMEVLELSYNGLEEDCKEIFLDVACILKGWDKDDAIRALESRGFCEEMGRNIVRRSQPDEPNKHSRLWIRKEIEYILTNDPATQATKCLKLESFDCIAEIAMKRLTNMKDLKVLDILIGVECNGNSNCINWKFDKVSQYLPCSLRFMRWNGFPFSSFPNTFRGENLVGLEIEGSNIVQFWEDGEEKVLNNLRFFTISHSKLKTFDLSLAPNLEQLTIDHCKDLVELHIPVDDHSKLQYLTLTNSKLTNLHLGNTPNLNKLTLQSCGNLVELQMPAESLNLKYLNINYSELTNIHLGNTPNLNTLKLRGYNMVEFQMPAESLKLERLDLSYSWLTNLHLENTPNLKKLKLIDCYDLVEFQMPAESLKLEHLDLSHSKLTNFHLGNTPNLKILVLAGCNDLVEFLMPAPSLKLEHLDLSHSKLTNLHLGNTPNLKNLKLEGCNAMVEFQMPAESLKLEHLDLSHSKLKTIHLGSTPNLEKLILKGCNDLVELEVPSECLKLEDLYLSHSKLRYLYLGNTPKLECLILEGCNDLVEFQMPAEKLQMPDESLNLVYLDLSHSKLKTIHLGSTPNLEKLILKGCNDLVKLQMPDESLNLEYLDLSHSKLMTVHLVSNLNLKALTLEGCNELVELQMPTESLNLEYLYLSHSKTIHLGNTPNILTLILKNCHDLAQLYLPGEILKLVSLDLKINAPVGCLKRLVFLDLSGSGRFKSFWSDKQLDKHHDSLSELHLIAEPIDVCPLHSDNDFPKFKFSCYYKEGQASSFGNLERLISVGLCACTNLEIFFGSLCSLQCVRKLTLEGSIPEAPKNLDQLECLEELTLSSTKIEILPDRICMSRHLKRLEIISCWYLEKLPEDIGQLECLETLILMECILLRDIPNSICNISSLKHLRLRFCIGIDTLPEDIGRLECLRELNISRTGISYLPRSIFQLKGLCIVTSSETSEYDVWTYRRE</sequence>
<keyword evidence="5" id="KW-1185">Reference proteome</keyword>
<dbReference type="Gene3D" id="3.40.50.300">
    <property type="entry name" value="P-loop containing nucleotide triphosphate hydrolases"/>
    <property type="match status" value="1"/>
</dbReference>
<dbReference type="InterPro" id="IPR002182">
    <property type="entry name" value="NB-ARC"/>
</dbReference>
<gene>
    <name evidence="4" type="ORF">Tco_0726680</name>
</gene>
<accession>A0ABQ4YG91</accession>
<dbReference type="PANTHER" id="PTHR11017">
    <property type="entry name" value="LEUCINE-RICH REPEAT-CONTAINING PROTEIN"/>
    <property type="match status" value="1"/>
</dbReference>
<dbReference type="InterPro" id="IPR027417">
    <property type="entry name" value="P-loop_NTPase"/>
</dbReference>
<dbReference type="SUPFAM" id="SSF52047">
    <property type="entry name" value="RNI-like"/>
    <property type="match status" value="2"/>
</dbReference>
<feature type="domain" description="TIR" evidence="3">
    <location>
        <begin position="1"/>
        <end position="142"/>
    </location>
</feature>
<dbReference type="Gene3D" id="1.10.8.430">
    <property type="entry name" value="Helical domain of apoptotic protease-activating factors"/>
    <property type="match status" value="1"/>
</dbReference>
<reference evidence="4" key="2">
    <citation type="submission" date="2022-01" db="EMBL/GenBank/DDBJ databases">
        <authorList>
            <person name="Yamashiro T."/>
            <person name="Shiraishi A."/>
            <person name="Satake H."/>
            <person name="Nakayama K."/>
        </authorList>
    </citation>
    <scope>NUCLEOTIDE SEQUENCE</scope>
</reference>
<dbReference type="SUPFAM" id="SSF52058">
    <property type="entry name" value="L domain-like"/>
    <property type="match status" value="2"/>
</dbReference>
<dbReference type="Gene3D" id="3.40.50.10140">
    <property type="entry name" value="Toll/interleukin-1 receptor homology (TIR) domain"/>
    <property type="match status" value="1"/>
</dbReference>
<dbReference type="SUPFAM" id="SSF52540">
    <property type="entry name" value="P-loop containing nucleoside triphosphate hydrolases"/>
    <property type="match status" value="1"/>
</dbReference>
<dbReference type="Pfam" id="PF01582">
    <property type="entry name" value="TIR"/>
    <property type="match status" value="1"/>
</dbReference>
<dbReference type="Pfam" id="PF13306">
    <property type="entry name" value="LRR_5"/>
    <property type="match status" value="1"/>
</dbReference>
<proteinExistence type="predicted"/>